<name>A0A4Q9EWI8_9GAMM</name>
<evidence type="ECO:0008006" key="4">
    <source>
        <dbReference type="Google" id="ProtNLM"/>
    </source>
</evidence>
<keyword evidence="1" id="KW-0472">Membrane</keyword>
<protein>
    <recommendedName>
        <fullName evidence="4">YcxB family protein</fullName>
    </recommendedName>
</protein>
<dbReference type="EMBL" id="SITD01000005">
    <property type="protein sequence ID" value="TBM33085.1"/>
    <property type="molecule type" value="Genomic_DNA"/>
</dbReference>
<evidence type="ECO:0000313" key="2">
    <source>
        <dbReference type="EMBL" id="TBM33085.1"/>
    </source>
</evidence>
<accession>A0A4Q9EWI8</accession>
<feature type="transmembrane region" description="Helical" evidence="1">
    <location>
        <begin position="55"/>
        <end position="75"/>
    </location>
</feature>
<sequence>MNASLNKNNFELYDGDIGEVKYRLNVPGLPLSHYRQGCRITLRPLRKRRLRYDPILVVIIVYALLALANMALARFDITLFMTVFQETDDADFGFSHRWWGASVMVFFLYAALLGFFFAYFKFLRCNRRFQKRAHDYSRLAETNYCLKLGEYGLRCQTKNGISCYRWGCVTNLTNHKGMSFISLFATSFLWIPDDLEGYDRDAVSAFIRSKLNRPI</sequence>
<comment type="caution">
    <text evidence="2">The sequence shown here is derived from an EMBL/GenBank/DDBJ whole genome shotgun (WGS) entry which is preliminary data.</text>
</comment>
<dbReference type="RefSeq" id="WP_130958751.1">
    <property type="nucleotide sequence ID" value="NZ_SITD01000005.1"/>
</dbReference>
<evidence type="ECO:0000256" key="1">
    <source>
        <dbReference type="SAM" id="Phobius"/>
    </source>
</evidence>
<reference evidence="2 3" key="1">
    <citation type="submission" date="2019-02" db="EMBL/GenBank/DDBJ databases">
        <title>Comparative genomic analysis of the Hafnia genus genomes.</title>
        <authorList>
            <person name="Zhiqiu Y."/>
            <person name="Chao Y."/>
            <person name="Yuhui D."/>
            <person name="Di H."/>
            <person name="Bin L."/>
        </authorList>
    </citation>
    <scope>NUCLEOTIDE SEQUENCE [LARGE SCALE GENOMIC DNA]</scope>
    <source>
        <strain evidence="2 3">PCM_1194</strain>
    </source>
</reference>
<organism evidence="2 3">
    <name type="scientific">Hafnia paralvei</name>
    <dbReference type="NCBI Taxonomy" id="546367"/>
    <lineage>
        <taxon>Bacteria</taxon>
        <taxon>Pseudomonadati</taxon>
        <taxon>Pseudomonadota</taxon>
        <taxon>Gammaproteobacteria</taxon>
        <taxon>Enterobacterales</taxon>
        <taxon>Hafniaceae</taxon>
        <taxon>Hafnia</taxon>
    </lineage>
</organism>
<dbReference type="Proteomes" id="UP000293380">
    <property type="component" value="Unassembled WGS sequence"/>
</dbReference>
<gene>
    <name evidence="2" type="ORF">EYY89_00125</name>
</gene>
<dbReference type="AlphaFoldDB" id="A0A4Q9EWI8"/>
<keyword evidence="1" id="KW-1133">Transmembrane helix</keyword>
<evidence type="ECO:0000313" key="3">
    <source>
        <dbReference type="Proteomes" id="UP000293380"/>
    </source>
</evidence>
<feature type="transmembrane region" description="Helical" evidence="1">
    <location>
        <begin position="98"/>
        <end position="122"/>
    </location>
</feature>
<proteinExistence type="predicted"/>
<keyword evidence="1" id="KW-0812">Transmembrane</keyword>